<dbReference type="GO" id="GO:0005886">
    <property type="term" value="C:plasma membrane"/>
    <property type="evidence" value="ECO:0007669"/>
    <property type="project" value="UniProtKB-SubCell"/>
</dbReference>
<dbReference type="GO" id="GO:0009401">
    <property type="term" value="P:phosphoenolpyruvate-dependent sugar phosphotransferase system"/>
    <property type="evidence" value="ECO:0007669"/>
    <property type="project" value="InterPro"/>
</dbReference>
<proteinExistence type="predicted"/>
<name>A0AA87DJ13_9LACO</name>
<dbReference type="Proteomes" id="UP000003672">
    <property type="component" value="Unassembled WGS sequence"/>
</dbReference>
<keyword evidence="7 8" id="KW-0472">Membrane</keyword>
<keyword evidence="5 9" id="KW-0812">Transmembrane</keyword>
<keyword evidence="2 8" id="KW-0813">Transport</keyword>
<feature type="transmembrane region" description="Helical" evidence="9">
    <location>
        <begin position="386"/>
        <end position="404"/>
    </location>
</feature>
<evidence type="ECO:0000256" key="4">
    <source>
        <dbReference type="ARBA" id="ARBA00022597"/>
    </source>
</evidence>
<feature type="transmembrane region" description="Helical" evidence="9">
    <location>
        <begin position="227"/>
        <end position="256"/>
    </location>
</feature>
<dbReference type="GO" id="GO:0008982">
    <property type="term" value="F:protein-N(PI)-phosphohistidine-sugar phosphotransferase activity"/>
    <property type="evidence" value="ECO:0007669"/>
    <property type="project" value="UniProtKB-UniRule"/>
</dbReference>
<dbReference type="PIRSF" id="PIRSF006351">
    <property type="entry name" value="PTS_EIIC-Cellobiose"/>
    <property type="match status" value="1"/>
</dbReference>
<dbReference type="InterPro" id="IPR004796">
    <property type="entry name" value="PTS_IIC_cello"/>
</dbReference>
<evidence type="ECO:0000256" key="9">
    <source>
        <dbReference type="SAM" id="Phobius"/>
    </source>
</evidence>
<dbReference type="InterPro" id="IPR004501">
    <property type="entry name" value="PTS_EIIC_3"/>
</dbReference>
<evidence type="ECO:0000256" key="5">
    <source>
        <dbReference type="ARBA" id="ARBA00022692"/>
    </source>
</evidence>
<feature type="transmembrane region" description="Helical" evidence="9">
    <location>
        <begin position="32"/>
        <end position="50"/>
    </location>
</feature>
<gene>
    <name evidence="11" type="primary">celB</name>
    <name evidence="11" type="ORF">HMPREF0514_10719</name>
</gene>
<feature type="transmembrane region" description="Helical" evidence="9">
    <location>
        <begin position="337"/>
        <end position="355"/>
    </location>
</feature>
<evidence type="ECO:0000256" key="1">
    <source>
        <dbReference type="ARBA" id="ARBA00004651"/>
    </source>
</evidence>
<organism evidence="11 12">
    <name type="scientific">Lactobacillus paragasseri JV-V03</name>
    <dbReference type="NCBI Taxonomy" id="525326"/>
    <lineage>
        <taxon>Bacteria</taxon>
        <taxon>Bacillati</taxon>
        <taxon>Bacillota</taxon>
        <taxon>Bacilli</taxon>
        <taxon>Lactobacillales</taxon>
        <taxon>Lactobacillaceae</taxon>
        <taxon>Lactobacillus</taxon>
    </lineage>
</organism>
<dbReference type="InterPro" id="IPR051088">
    <property type="entry name" value="PTS_Sugar-EIIC/EIIB"/>
</dbReference>
<dbReference type="PROSITE" id="PS51105">
    <property type="entry name" value="PTS_EIIC_TYPE_3"/>
    <property type="match status" value="1"/>
</dbReference>
<comment type="caution">
    <text evidence="11">The sequence shown here is derived from an EMBL/GenBank/DDBJ whole genome shotgun (WGS) entry which is preliminary data.</text>
</comment>
<evidence type="ECO:0000256" key="3">
    <source>
        <dbReference type="ARBA" id="ARBA00022475"/>
    </source>
</evidence>
<feature type="transmembrane region" description="Helical" evidence="9">
    <location>
        <begin position="98"/>
        <end position="119"/>
    </location>
</feature>
<evidence type="ECO:0000313" key="12">
    <source>
        <dbReference type="Proteomes" id="UP000003672"/>
    </source>
</evidence>
<accession>A0AA87DJ13</accession>
<dbReference type="RefSeq" id="WP_003648919.1">
    <property type="nucleotide sequence ID" value="NZ_CP040500.1"/>
</dbReference>
<evidence type="ECO:0000256" key="2">
    <source>
        <dbReference type="ARBA" id="ARBA00022448"/>
    </source>
</evidence>
<comment type="subcellular location">
    <subcellularLocation>
        <location evidence="1">Cell membrane</location>
        <topology evidence="1">Multi-pass membrane protein</topology>
    </subcellularLocation>
</comment>
<reference evidence="11 12" key="1">
    <citation type="submission" date="2010-06" db="EMBL/GenBank/DDBJ databases">
        <authorList>
            <person name="Muzny D."/>
            <person name="Qin X."/>
            <person name="Buhay C."/>
            <person name="Dugan-Rocha S."/>
            <person name="Ding Y."/>
            <person name="Chen G."/>
            <person name="Hawes A."/>
            <person name="Holder M."/>
            <person name="Jhangiani S."/>
            <person name="Johnson A."/>
            <person name="Khan Z."/>
            <person name="Li Z."/>
            <person name="Liu W."/>
            <person name="Liu X."/>
            <person name="Perez L."/>
            <person name="Shen H."/>
            <person name="Wang Q."/>
            <person name="Watt J."/>
            <person name="Xi L."/>
            <person name="Xin Y."/>
            <person name="Zhou J."/>
            <person name="Deng J."/>
            <person name="Jiang H."/>
            <person name="Liu Y."/>
            <person name="Qu J."/>
            <person name="Song X.-Z."/>
            <person name="Zhang L."/>
            <person name="Villasana D."/>
            <person name="Johnson A."/>
            <person name="Liu J."/>
            <person name="Liyanage D."/>
            <person name="Lorensuhewa L."/>
            <person name="Robinson T."/>
            <person name="Song A."/>
            <person name="Song B.-B."/>
            <person name="Dinh H."/>
            <person name="Thornton R."/>
            <person name="Coyle M."/>
            <person name="Francisco L."/>
            <person name="Jackson L."/>
            <person name="Javaid M."/>
            <person name="Korchina V."/>
            <person name="Kovar C."/>
            <person name="Mata R."/>
            <person name="Mathew T."/>
            <person name="Ngo R."/>
            <person name="Nguyen L."/>
            <person name="Nguyen N."/>
            <person name="Okwuonu G."/>
            <person name="Ongeri F."/>
            <person name="Pham C."/>
            <person name="Simmons D."/>
            <person name="Wilczek-Boney K."/>
            <person name="Hale W."/>
            <person name="Jakkamsetti A."/>
            <person name="Pham P."/>
            <person name="Ruth R."/>
            <person name="San Lucas F."/>
            <person name="Warren J."/>
            <person name="Zhang J."/>
            <person name="Zhao Z."/>
            <person name="Zhou C."/>
            <person name="Zhu D."/>
            <person name="Lee S."/>
            <person name="Bess C."/>
            <person name="Blankenburg K."/>
            <person name="Forbes L."/>
            <person name="Fu Q."/>
            <person name="Gubbala S."/>
            <person name="Hirani K."/>
            <person name="Jayaseelan J.C."/>
            <person name="Lara F."/>
            <person name="Munidasa M."/>
            <person name="Palculict T."/>
            <person name="Patil S."/>
            <person name="Pu L.-L."/>
            <person name="Saada N."/>
            <person name="Tang L."/>
            <person name="Weissenberger G."/>
            <person name="Zhu Y."/>
            <person name="Hemphill L."/>
            <person name="Shang Y."/>
            <person name="Youmans B."/>
            <person name="Ayvaz T."/>
            <person name="Ross M."/>
            <person name="Santibanez J."/>
            <person name="Aqrawi P."/>
            <person name="Gross S."/>
            <person name="Joshi V."/>
            <person name="Fowler G."/>
            <person name="Nazareth L."/>
            <person name="Reid J."/>
            <person name="Worley K."/>
            <person name="Petrosino J."/>
            <person name="Highlander S."/>
            <person name="Gibbs R."/>
        </authorList>
    </citation>
    <scope>NUCLEOTIDE SEQUENCE [LARGE SCALE GENOMIC DNA]</scope>
    <source>
        <strain evidence="11 12">JV-V03</strain>
    </source>
</reference>
<feature type="domain" description="PTS EIIC type-3" evidence="10">
    <location>
        <begin position="9"/>
        <end position="404"/>
    </location>
</feature>
<keyword evidence="3 8" id="KW-1003">Cell membrane</keyword>
<feature type="transmembrane region" description="Helical" evidence="9">
    <location>
        <begin position="362"/>
        <end position="380"/>
    </location>
</feature>
<feature type="transmembrane region" description="Helical" evidence="9">
    <location>
        <begin position="131"/>
        <end position="156"/>
    </location>
</feature>
<evidence type="ECO:0000256" key="8">
    <source>
        <dbReference type="PIRNR" id="PIRNR006351"/>
    </source>
</evidence>
<evidence type="ECO:0000313" key="11">
    <source>
        <dbReference type="EMBL" id="EFJ70275.1"/>
    </source>
</evidence>
<keyword evidence="4 8" id="KW-0762">Sugar transport</keyword>
<dbReference type="NCBIfam" id="TIGR00410">
    <property type="entry name" value="lacE"/>
    <property type="match status" value="1"/>
</dbReference>
<evidence type="ECO:0000256" key="7">
    <source>
        <dbReference type="ARBA" id="ARBA00023136"/>
    </source>
</evidence>
<dbReference type="Pfam" id="PF02378">
    <property type="entry name" value="PTS_EIIC"/>
    <property type="match status" value="1"/>
</dbReference>
<protein>
    <recommendedName>
        <fullName evidence="8">Permease IIC component</fullName>
    </recommendedName>
</protein>
<dbReference type="PANTHER" id="PTHR33989">
    <property type="match status" value="1"/>
</dbReference>
<feature type="transmembrane region" description="Helical" evidence="9">
    <location>
        <begin position="276"/>
        <end position="299"/>
    </location>
</feature>
<keyword evidence="6 9" id="KW-1133">Transmembrane helix</keyword>
<feature type="transmembrane region" description="Helical" evidence="9">
    <location>
        <begin position="176"/>
        <end position="197"/>
    </location>
</feature>
<dbReference type="InterPro" id="IPR003352">
    <property type="entry name" value="PTS_EIIC"/>
</dbReference>
<evidence type="ECO:0000259" key="10">
    <source>
        <dbReference type="PROSITE" id="PS51105"/>
    </source>
</evidence>
<sequence>MNIIHNSNLRNSVQKFIASFQANRYLQSITKGLAATMPIMIIGSFAELLADMQLGDYQKWIAPIKAYLEIPVNFTINIVAIYAVCGIAYSLAKSFNKNGLQAALIALLSFLIITPMGNFKLGKNMVQAIPVQWLGAQGLFAAIIVGVLATRLYVFIVDRHWTIKMPAGVPPMIADSFAALIPAAIVAGIFTVVSAMFSRTSLGSLHQAVYSLIQEPLTHLGNSLPSLLLAIFLMQLLWVCGIHGAMVIMSVMSPIWSVMALENLKAFKAGTVRPNIIDGLGAYAMLAPMLGLVICLLFFCHSKQLKTIGKLGAPAALFGIHEPLIFGLPIVLNPYLAIPYIFTPLICILIAYFCVKTGIIPVSYGIQVPFGTPIFLNGLLAGSWKFGALQVLEIPVCVLTYYPFVKALDKQKLKEEKEAENKK</sequence>
<dbReference type="EMBL" id="ACGO02000001">
    <property type="protein sequence ID" value="EFJ70275.1"/>
    <property type="molecule type" value="Genomic_DNA"/>
</dbReference>
<evidence type="ECO:0000256" key="6">
    <source>
        <dbReference type="ARBA" id="ARBA00022989"/>
    </source>
</evidence>
<feature type="transmembrane region" description="Helical" evidence="9">
    <location>
        <begin position="70"/>
        <end position="92"/>
    </location>
</feature>
<dbReference type="GO" id="GO:1901264">
    <property type="term" value="P:carbohydrate derivative transport"/>
    <property type="evidence" value="ECO:0007669"/>
    <property type="project" value="TreeGrafter"/>
</dbReference>
<comment type="function">
    <text evidence="8">The phosphoenolpyruvate-dependent sugar phosphotransferase system (PTS), a major carbohydrate active -transport system, catalyzes the phosphorylation of incoming sugar substrates concomitant with their translocation across the cell membrane.</text>
</comment>
<dbReference type="PANTHER" id="PTHR33989:SF4">
    <property type="entry name" value="PTS SYSTEM N,N'-DIACETYLCHITOBIOSE-SPECIFIC EIIC COMPONENT"/>
    <property type="match status" value="1"/>
</dbReference>
<dbReference type="AlphaFoldDB" id="A0AA87DJ13"/>